<dbReference type="Gene3D" id="1.10.4190.10">
    <property type="entry name" value="Urease accessory protein UreF"/>
    <property type="match status" value="1"/>
</dbReference>
<reference evidence="1" key="1">
    <citation type="submission" date="2020-02" db="EMBL/GenBank/DDBJ databases">
        <authorList>
            <person name="Meier V. D."/>
        </authorList>
    </citation>
    <scope>NUCLEOTIDE SEQUENCE</scope>
    <source>
        <strain evidence="1">AVDCRST_MAG35</strain>
    </source>
</reference>
<dbReference type="InterPro" id="IPR038277">
    <property type="entry name" value="UreF_sf"/>
</dbReference>
<name>A0A6J4QDI5_9ACTN</name>
<evidence type="ECO:0000313" key="1">
    <source>
        <dbReference type="EMBL" id="CAA9434693.1"/>
    </source>
</evidence>
<dbReference type="PROSITE" id="PS51318">
    <property type="entry name" value="TAT"/>
    <property type="match status" value="1"/>
</dbReference>
<dbReference type="InterPro" id="IPR006311">
    <property type="entry name" value="TAT_signal"/>
</dbReference>
<sequence length="78" mass="7828">MTLAALLALADSRLPAGGHAHSGAGEQLVTDRLVRDEASLATLLRRRLLTGGAVAAGLAAAACAAPKAEALLRLDDEA</sequence>
<dbReference type="EMBL" id="CADCUY010000555">
    <property type="protein sequence ID" value="CAA9434693.1"/>
    <property type="molecule type" value="Genomic_DNA"/>
</dbReference>
<proteinExistence type="predicted"/>
<dbReference type="AlphaFoldDB" id="A0A6J4QDI5"/>
<organism evidence="1">
    <name type="scientific">uncultured Quadrisphaera sp</name>
    <dbReference type="NCBI Taxonomy" id="904978"/>
    <lineage>
        <taxon>Bacteria</taxon>
        <taxon>Bacillati</taxon>
        <taxon>Actinomycetota</taxon>
        <taxon>Actinomycetes</taxon>
        <taxon>Kineosporiales</taxon>
        <taxon>Kineosporiaceae</taxon>
        <taxon>Quadrisphaera</taxon>
        <taxon>environmental samples</taxon>
    </lineage>
</organism>
<feature type="non-terminal residue" evidence="1">
    <location>
        <position position="78"/>
    </location>
</feature>
<protein>
    <submittedName>
        <fullName evidence="1">Urease accessory protein UreF</fullName>
    </submittedName>
</protein>
<gene>
    <name evidence="1" type="ORF">AVDCRST_MAG35-2838</name>
</gene>
<accession>A0A6J4QDI5</accession>